<dbReference type="InterPro" id="IPR020846">
    <property type="entry name" value="MFS_dom"/>
</dbReference>
<evidence type="ECO:0000256" key="5">
    <source>
        <dbReference type="SAM" id="Phobius"/>
    </source>
</evidence>
<dbReference type="PANTHER" id="PTHR23507">
    <property type="entry name" value="ZGC:174356"/>
    <property type="match status" value="1"/>
</dbReference>
<name>A0AAJ0CTZ9_9HYPO</name>
<accession>A0AAJ0CTZ9</accession>
<gene>
    <name evidence="7" type="ORF">QQS21_004592</name>
</gene>
<feature type="transmembrane region" description="Helical" evidence="5">
    <location>
        <begin position="356"/>
        <end position="376"/>
    </location>
</feature>
<feature type="transmembrane region" description="Helical" evidence="5">
    <location>
        <begin position="52"/>
        <end position="71"/>
    </location>
</feature>
<dbReference type="InterPro" id="IPR036259">
    <property type="entry name" value="MFS_trans_sf"/>
</dbReference>
<feature type="domain" description="Major facilitator superfamily (MFS) profile" evidence="6">
    <location>
        <begin position="281"/>
        <end position="480"/>
    </location>
</feature>
<dbReference type="GO" id="GO:0022857">
    <property type="term" value="F:transmembrane transporter activity"/>
    <property type="evidence" value="ECO:0007669"/>
    <property type="project" value="InterPro"/>
</dbReference>
<dbReference type="Proteomes" id="UP001251528">
    <property type="component" value="Unassembled WGS sequence"/>
</dbReference>
<keyword evidence="8" id="KW-1185">Reference proteome</keyword>
<evidence type="ECO:0000256" key="1">
    <source>
        <dbReference type="ARBA" id="ARBA00004141"/>
    </source>
</evidence>
<evidence type="ECO:0000256" key="3">
    <source>
        <dbReference type="ARBA" id="ARBA00022989"/>
    </source>
</evidence>
<feature type="transmembrane region" description="Helical" evidence="5">
    <location>
        <begin position="138"/>
        <end position="162"/>
    </location>
</feature>
<evidence type="ECO:0000313" key="7">
    <source>
        <dbReference type="EMBL" id="KAK2601809.1"/>
    </source>
</evidence>
<feature type="transmembrane region" description="Helical" evidence="5">
    <location>
        <begin position="382"/>
        <end position="403"/>
    </location>
</feature>
<comment type="caution">
    <text evidence="7">The sequence shown here is derived from an EMBL/GenBank/DDBJ whole genome shotgun (WGS) entry which is preliminary data.</text>
</comment>
<evidence type="ECO:0000256" key="4">
    <source>
        <dbReference type="ARBA" id="ARBA00023136"/>
    </source>
</evidence>
<evidence type="ECO:0000256" key="2">
    <source>
        <dbReference type="ARBA" id="ARBA00022692"/>
    </source>
</evidence>
<dbReference type="EMBL" id="JASWJB010000069">
    <property type="protein sequence ID" value="KAK2601809.1"/>
    <property type="molecule type" value="Genomic_DNA"/>
</dbReference>
<keyword evidence="2 5" id="KW-0812">Transmembrane</keyword>
<evidence type="ECO:0000313" key="8">
    <source>
        <dbReference type="Proteomes" id="UP001251528"/>
    </source>
</evidence>
<feature type="transmembrane region" description="Helical" evidence="5">
    <location>
        <begin position="314"/>
        <end position="344"/>
    </location>
</feature>
<dbReference type="Gene3D" id="1.20.1250.20">
    <property type="entry name" value="MFS general substrate transporter like domains"/>
    <property type="match status" value="1"/>
</dbReference>
<keyword evidence="3 5" id="KW-1133">Transmembrane helix</keyword>
<feature type="transmembrane region" description="Helical" evidence="5">
    <location>
        <begin position="203"/>
        <end position="222"/>
    </location>
</feature>
<dbReference type="PANTHER" id="PTHR23507:SF1">
    <property type="entry name" value="FI18259P1-RELATED"/>
    <property type="match status" value="1"/>
</dbReference>
<reference evidence="7" key="1">
    <citation type="submission" date="2023-06" db="EMBL/GenBank/DDBJ databases">
        <title>Conoideocrella luteorostrata (Hypocreales: Clavicipitaceae), a potential biocontrol fungus for elongate hemlock scale in United States Christmas tree production areas.</title>
        <authorList>
            <person name="Barrett H."/>
            <person name="Lovett B."/>
            <person name="Macias A.M."/>
            <person name="Stajich J.E."/>
            <person name="Kasson M.T."/>
        </authorList>
    </citation>
    <scope>NUCLEOTIDE SEQUENCE</scope>
    <source>
        <strain evidence="7">ARSEF 14590</strain>
    </source>
</reference>
<keyword evidence="4 5" id="KW-0472">Membrane</keyword>
<dbReference type="GO" id="GO:0016020">
    <property type="term" value="C:membrane"/>
    <property type="evidence" value="ECO:0007669"/>
    <property type="project" value="UniProtKB-SubCell"/>
</dbReference>
<feature type="transmembrane region" description="Helical" evidence="5">
    <location>
        <begin position="271"/>
        <end position="294"/>
    </location>
</feature>
<sequence length="480" mass="52746">MSSQSMPIRAAASRDVEREADDYFGDVFNEDTPLLNTDLPADVVPSKSFQHLVVSMCVLFLFIVEVSQFMMAPPMAQVMEDRICGEIYPDHELGAVANPDDRCKDKVVQKELAMLRSWEITCEMLFLRSPKVFSVWSILYGNIAFLIGGGGQMAAAMIWTLISDAIPVDKRTSVFYLLYATILILAVVINPISAFLLTINAWIPLWLGFGVLVTGILSSLLVPETLSFRQKADSQRPQRAGLGGPTNMPTTPPKTWIQRAMFTAKNDMSHIWRFIFASKSVMTLILAYTLSYGVKLNTIANLLQYMTKRFDWKWSTATYISTVSNITALVVLLAILPVGSWMLVNKRGYGPVGRDLLLSRISVLFVIGGSLLTAFAPVPWLFITSLIITNLGTGFSTLCRALLNAIVEPHTVATLNTTVSMMEAIMGLISSPILGWLLSEGIDLGGPWMGLPFLVCGGLALLAGMLIVAFRLPRGFAQAD</sequence>
<feature type="transmembrane region" description="Helical" evidence="5">
    <location>
        <begin position="450"/>
        <end position="470"/>
    </location>
</feature>
<dbReference type="PROSITE" id="PS50850">
    <property type="entry name" value="MFS"/>
    <property type="match status" value="1"/>
</dbReference>
<feature type="transmembrane region" description="Helical" evidence="5">
    <location>
        <begin position="415"/>
        <end position="438"/>
    </location>
</feature>
<protein>
    <recommendedName>
        <fullName evidence="6">Major facilitator superfamily (MFS) profile domain-containing protein</fullName>
    </recommendedName>
</protein>
<organism evidence="7 8">
    <name type="scientific">Conoideocrella luteorostrata</name>
    <dbReference type="NCBI Taxonomy" id="1105319"/>
    <lineage>
        <taxon>Eukaryota</taxon>
        <taxon>Fungi</taxon>
        <taxon>Dikarya</taxon>
        <taxon>Ascomycota</taxon>
        <taxon>Pezizomycotina</taxon>
        <taxon>Sordariomycetes</taxon>
        <taxon>Hypocreomycetidae</taxon>
        <taxon>Hypocreales</taxon>
        <taxon>Clavicipitaceae</taxon>
        <taxon>Conoideocrella</taxon>
    </lineage>
</organism>
<dbReference type="AlphaFoldDB" id="A0AAJ0CTZ9"/>
<proteinExistence type="predicted"/>
<evidence type="ECO:0000259" key="6">
    <source>
        <dbReference type="PROSITE" id="PS50850"/>
    </source>
</evidence>
<feature type="transmembrane region" description="Helical" evidence="5">
    <location>
        <begin position="174"/>
        <end position="197"/>
    </location>
</feature>
<dbReference type="SUPFAM" id="SSF103473">
    <property type="entry name" value="MFS general substrate transporter"/>
    <property type="match status" value="1"/>
</dbReference>
<comment type="subcellular location">
    <subcellularLocation>
        <location evidence="1">Membrane</location>
        <topology evidence="1">Multi-pass membrane protein</topology>
    </subcellularLocation>
</comment>